<dbReference type="Proteomes" id="UP000318709">
    <property type="component" value="Chromosome"/>
</dbReference>
<dbReference type="SUPFAM" id="SSF52980">
    <property type="entry name" value="Restriction endonuclease-like"/>
    <property type="match status" value="1"/>
</dbReference>
<dbReference type="KEGG" id="swf:E3E12_03670"/>
<proteinExistence type="predicted"/>
<dbReference type="GO" id="GO:0009307">
    <property type="term" value="P:DNA restriction-modification system"/>
    <property type="evidence" value="ECO:0007669"/>
    <property type="project" value="InterPro"/>
</dbReference>
<dbReference type="InterPro" id="IPR007560">
    <property type="entry name" value="Restrct_endonuc_IV_Mrr"/>
</dbReference>
<dbReference type="Gene3D" id="3.40.1350.10">
    <property type="match status" value="1"/>
</dbReference>
<keyword evidence="2" id="KW-0378">Hydrolase</keyword>
<dbReference type="InterPro" id="IPR011856">
    <property type="entry name" value="tRNA_endonuc-like_dom_sf"/>
</dbReference>
<dbReference type="PANTHER" id="PTHR30015:SF6">
    <property type="entry name" value="SLL1429 PROTEIN"/>
    <property type="match status" value="1"/>
</dbReference>
<evidence type="ECO:0000313" key="2">
    <source>
        <dbReference type="EMBL" id="QDH13445.1"/>
    </source>
</evidence>
<dbReference type="PANTHER" id="PTHR30015">
    <property type="entry name" value="MRR RESTRICTION SYSTEM PROTEIN"/>
    <property type="match status" value="1"/>
</dbReference>
<dbReference type="InterPro" id="IPR011335">
    <property type="entry name" value="Restrct_endonuc-II-like"/>
</dbReference>
<organism evidence="2 3">
    <name type="scientific">Formicincola oecophyllae</name>
    <dbReference type="NCBI Taxonomy" id="2558361"/>
    <lineage>
        <taxon>Bacteria</taxon>
        <taxon>Pseudomonadati</taxon>
        <taxon>Pseudomonadota</taxon>
        <taxon>Alphaproteobacteria</taxon>
        <taxon>Acetobacterales</taxon>
        <taxon>Acetobacteraceae</taxon>
        <taxon>Formicincola</taxon>
    </lineage>
</organism>
<dbReference type="OrthoDB" id="9797274at2"/>
<evidence type="ECO:0000313" key="3">
    <source>
        <dbReference type="Proteomes" id="UP000318709"/>
    </source>
</evidence>
<keyword evidence="2" id="KW-0540">Nuclease</keyword>
<evidence type="ECO:0000259" key="1">
    <source>
        <dbReference type="Pfam" id="PF04471"/>
    </source>
</evidence>
<dbReference type="Pfam" id="PF04471">
    <property type="entry name" value="Mrr_cat"/>
    <property type="match status" value="1"/>
</dbReference>
<sequence>MFLLPSFLLHGTWPHLAALPPDLPLLVPPGWLGWRYGQRARRFWQARRTARACGQRWVAARAGQARQHHDFLSQDALADLSYQIREALCSAGLAEWQPRAWAWSAQTLKRASRAFQKGALANPSPQQPLLTYSPDMDPLAYEDYCAALLAHEGWQVEMTPLSGDQGADVIASCNGVKLVVQCKLYSKPVGNKAVQEVVAARQFHQAQMAVVASNARYTRSARELAAGTGVLLLHHAQLPALRPWG</sequence>
<dbReference type="AlphaFoldDB" id="A0A4Y6UBF8"/>
<keyword evidence="2" id="KW-0255">Endonuclease</keyword>
<keyword evidence="3" id="KW-1185">Reference proteome</keyword>
<dbReference type="GO" id="GO:0003677">
    <property type="term" value="F:DNA binding"/>
    <property type="evidence" value="ECO:0007669"/>
    <property type="project" value="InterPro"/>
</dbReference>
<feature type="domain" description="Restriction endonuclease type IV Mrr" evidence="1">
    <location>
        <begin position="136"/>
        <end position="238"/>
    </location>
</feature>
<gene>
    <name evidence="2" type="ORF">E3E12_03670</name>
</gene>
<dbReference type="EMBL" id="CP038231">
    <property type="protein sequence ID" value="QDH13445.1"/>
    <property type="molecule type" value="Genomic_DNA"/>
</dbReference>
<reference evidence="2 3" key="1">
    <citation type="submission" date="2019-03" db="EMBL/GenBank/DDBJ databases">
        <title>The complete genome sequence of Swingsia_sp. F3b2 LMG30590(T).</title>
        <authorList>
            <person name="Chua K.-O."/>
            <person name="Chan K.-G."/>
            <person name="See-Too W.-S."/>
        </authorList>
    </citation>
    <scope>NUCLEOTIDE SEQUENCE [LARGE SCALE GENOMIC DNA]</scope>
    <source>
        <strain evidence="2 3">F3b2</strain>
    </source>
</reference>
<accession>A0A4Y6UBF8</accession>
<dbReference type="GO" id="GO:0015666">
    <property type="term" value="F:restriction endodeoxyribonuclease activity"/>
    <property type="evidence" value="ECO:0007669"/>
    <property type="project" value="TreeGrafter"/>
</dbReference>
<name>A0A4Y6UBF8_9PROT</name>
<protein>
    <submittedName>
        <fullName evidence="2">Restriction endonuclease</fullName>
    </submittedName>
</protein>
<dbReference type="InterPro" id="IPR052906">
    <property type="entry name" value="Type_IV_Methyl-Rstrct_Enzyme"/>
</dbReference>